<dbReference type="InterPro" id="IPR001810">
    <property type="entry name" value="F-box_dom"/>
</dbReference>
<dbReference type="EMBL" id="KV429057">
    <property type="protein sequence ID" value="KZT69603.1"/>
    <property type="molecule type" value="Genomic_DNA"/>
</dbReference>
<dbReference type="SMART" id="SM00256">
    <property type="entry name" value="FBOX"/>
    <property type="match status" value="1"/>
</dbReference>
<dbReference type="Proteomes" id="UP000076727">
    <property type="component" value="Unassembled WGS sequence"/>
</dbReference>
<dbReference type="PROSITE" id="PS50181">
    <property type="entry name" value="FBOX"/>
    <property type="match status" value="1"/>
</dbReference>
<dbReference type="InterPro" id="IPR036047">
    <property type="entry name" value="F-box-like_dom_sf"/>
</dbReference>
<feature type="domain" description="F-box" evidence="1">
    <location>
        <begin position="48"/>
        <end position="97"/>
    </location>
</feature>
<evidence type="ECO:0000259" key="1">
    <source>
        <dbReference type="PROSITE" id="PS50181"/>
    </source>
</evidence>
<name>A0A165QKS8_9APHY</name>
<organism evidence="2 3">
    <name type="scientific">Daedalea quercina L-15889</name>
    <dbReference type="NCBI Taxonomy" id="1314783"/>
    <lineage>
        <taxon>Eukaryota</taxon>
        <taxon>Fungi</taxon>
        <taxon>Dikarya</taxon>
        <taxon>Basidiomycota</taxon>
        <taxon>Agaricomycotina</taxon>
        <taxon>Agaricomycetes</taxon>
        <taxon>Polyporales</taxon>
        <taxon>Fomitopsis</taxon>
    </lineage>
</organism>
<dbReference type="STRING" id="1314783.A0A165QKS8"/>
<proteinExistence type="predicted"/>
<dbReference type="Pfam" id="PF00646">
    <property type="entry name" value="F-box"/>
    <property type="match status" value="1"/>
</dbReference>
<dbReference type="OrthoDB" id="2751668at2759"/>
<dbReference type="CDD" id="cd09917">
    <property type="entry name" value="F-box_SF"/>
    <property type="match status" value="1"/>
</dbReference>
<dbReference type="AlphaFoldDB" id="A0A165QKS8"/>
<dbReference type="SUPFAM" id="SSF81383">
    <property type="entry name" value="F-box domain"/>
    <property type="match status" value="1"/>
</dbReference>
<evidence type="ECO:0000313" key="2">
    <source>
        <dbReference type="EMBL" id="KZT69603.1"/>
    </source>
</evidence>
<evidence type="ECO:0000313" key="3">
    <source>
        <dbReference type="Proteomes" id="UP000076727"/>
    </source>
</evidence>
<sequence length="662" mass="76334">MSLSGVGHDYEDDANWEELLIKDSSNSPPRKRVRGLIAAESCNFAVRAGIFPALPLDIIFEILELLAPLDLANLAHTSRAFHTTLTSPQAFEIWKRARERMWNAPGCPPRVSETAWAKFIYGEPRCQECGVLSVRKIEFALMRRVCTKCKKKKLMFSGHVAMRLQVYDTAILELIPHTHFGASAQGRATKSKFYWEDDIHAMTRVYGEYQKDMVARKPGAQEAFQKFRDERVKFVAAVAEHAKGCYEWWKTVEKKKYQYAETRAGRRYQELLRRFRELGYDERDIHAIRYDEETNCKSDLTERAWNRVRPILQVSIETARAVRLDRDQTPLINTRKALVKNAYDAYRRTLRPIEWIHLPPAELIYVIPVFRTLIYADLNVPLQQAACDEAARQLPNYISSFKDKLQACLLELMADREYHNAAARRVRRTSGNRKEHLSMANFVFSFWRYGCLCSFEDVTAFLACCCTMIQPQQQPDAEFWINLYEKQGRRRGEWSFDYIPQGRMLVNAMITGLGLDPETARPEDLDRLNRRFICKHCEVSTAYAGPRDLAYSWRTALSHVVSTQGHLVLQTPWRTLTEEESAAVRQAEGVDPAEAQDMWSCNHCAVHLNSLQTYPVVFEHLRVAHVIEEPEENVDLFHALPSARQRPSAQRLSTSLKMGSAS</sequence>
<protein>
    <recommendedName>
        <fullName evidence="1">F-box domain-containing protein</fullName>
    </recommendedName>
</protein>
<keyword evidence="3" id="KW-1185">Reference proteome</keyword>
<accession>A0A165QKS8</accession>
<gene>
    <name evidence="2" type="ORF">DAEQUDRAFT_726585</name>
</gene>
<reference evidence="2 3" key="1">
    <citation type="journal article" date="2016" name="Mol. Biol. Evol.">
        <title>Comparative Genomics of Early-Diverging Mushroom-Forming Fungi Provides Insights into the Origins of Lignocellulose Decay Capabilities.</title>
        <authorList>
            <person name="Nagy L.G."/>
            <person name="Riley R."/>
            <person name="Tritt A."/>
            <person name="Adam C."/>
            <person name="Daum C."/>
            <person name="Floudas D."/>
            <person name="Sun H."/>
            <person name="Yadav J.S."/>
            <person name="Pangilinan J."/>
            <person name="Larsson K.H."/>
            <person name="Matsuura K."/>
            <person name="Barry K."/>
            <person name="Labutti K."/>
            <person name="Kuo R."/>
            <person name="Ohm R.A."/>
            <person name="Bhattacharya S.S."/>
            <person name="Shirouzu T."/>
            <person name="Yoshinaga Y."/>
            <person name="Martin F.M."/>
            <person name="Grigoriev I.V."/>
            <person name="Hibbett D.S."/>
        </authorList>
    </citation>
    <scope>NUCLEOTIDE SEQUENCE [LARGE SCALE GENOMIC DNA]</scope>
    <source>
        <strain evidence="2 3">L-15889</strain>
    </source>
</reference>